<keyword evidence="1" id="KW-0812">Transmembrane</keyword>
<feature type="transmembrane region" description="Helical" evidence="1">
    <location>
        <begin position="135"/>
        <end position="152"/>
    </location>
</feature>
<dbReference type="RefSeq" id="WP_227707714.1">
    <property type="nucleotide sequence ID" value="NZ_JAJEQX010000014.1"/>
</dbReference>
<keyword evidence="1" id="KW-1133">Transmembrane helix</keyword>
<proteinExistence type="predicted"/>
<evidence type="ECO:0000256" key="1">
    <source>
        <dbReference type="SAM" id="Phobius"/>
    </source>
</evidence>
<feature type="transmembrane region" description="Helical" evidence="1">
    <location>
        <begin position="104"/>
        <end position="123"/>
    </location>
</feature>
<dbReference type="Proteomes" id="UP001198151">
    <property type="component" value="Unassembled WGS sequence"/>
</dbReference>
<keyword evidence="3" id="KW-1185">Reference proteome</keyword>
<reference evidence="2 3" key="1">
    <citation type="submission" date="2021-10" db="EMBL/GenBank/DDBJ databases">
        <title>Anaerobic single-cell dispensing facilitates the cultivation of human gut bacteria.</title>
        <authorList>
            <person name="Afrizal A."/>
        </authorList>
    </citation>
    <scope>NUCLEOTIDE SEQUENCE [LARGE SCALE GENOMIC DNA]</scope>
    <source>
        <strain evidence="2 3">CLA-AA-H200</strain>
    </source>
</reference>
<evidence type="ECO:0000313" key="3">
    <source>
        <dbReference type="Proteomes" id="UP001198151"/>
    </source>
</evidence>
<dbReference type="EMBL" id="JAJEQX010000014">
    <property type="protein sequence ID" value="MCC2254573.1"/>
    <property type="molecule type" value="Genomic_DNA"/>
</dbReference>
<gene>
    <name evidence="2" type="ORF">LKD70_09110</name>
</gene>
<evidence type="ECO:0000313" key="2">
    <source>
        <dbReference type="EMBL" id="MCC2254573.1"/>
    </source>
</evidence>
<name>A0ABS8FX77_9FIRM</name>
<comment type="caution">
    <text evidence="2">The sequence shown here is derived from an EMBL/GenBank/DDBJ whole genome shotgun (WGS) entry which is preliminary data.</text>
</comment>
<accession>A0ABS8FX77</accession>
<feature type="transmembrane region" description="Helical" evidence="1">
    <location>
        <begin position="64"/>
        <end position="84"/>
    </location>
</feature>
<organism evidence="2 3">
    <name type="scientific">Ruminococcus turbiniformis</name>
    <dbReference type="NCBI Taxonomy" id="2881258"/>
    <lineage>
        <taxon>Bacteria</taxon>
        <taxon>Bacillati</taxon>
        <taxon>Bacillota</taxon>
        <taxon>Clostridia</taxon>
        <taxon>Eubacteriales</taxon>
        <taxon>Oscillospiraceae</taxon>
        <taxon>Ruminococcus</taxon>
    </lineage>
</organism>
<sequence>MTKETRKFGMHESSVELVPEVEPVHGKQSVSNIVMLSLFITAALSIPARMIAVSGIDVFHSPILFLNAVFFITASVLLPVRSVFAAQAIVADLLENAIEQLGTIFIGVGILLLAFGIGQMILGFKNDDPDTKQRAATLCIVSAFLIAFPQVVETFDLLSYLQ</sequence>
<feature type="transmembrane region" description="Helical" evidence="1">
    <location>
        <begin position="33"/>
        <end position="52"/>
    </location>
</feature>
<protein>
    <submittedName>
        <fullName evidence="2">Uncharacterized protein</fullName>
    </submittedName>
</protein>
<keyword evidence="1" id="KW-0472">Membrane</keyword>